<evidence type="ECO:0000256" key="2">
    <source>
        <dbReference type="ARBA" id="ARBA00006897"/>
    </source>
</evidence>
<evidence type="ECO:0000313" key="15">
    <source>
        <dbReference type="EMBL" id="KAA0196197.1"/>
    </source>
</evidence>
<evidence type="ECO:0000256" key="7">
    <source>
        <dbReference type="ARBA" id="ARBA00022989"/>
    </source>
</evidence>
<keyword evidence="5" id="KW-0378">Hydrolase</keyword>
<comment type="similarity">
    <text evidence="2">Belongs to the peptidase U48 family.</text>
</comment>
<dbReference type="GO" id="GO:0071586">
    <property type="term" value="P:CAAX-box protein processing"/>
    <property type="evidence" value="ECO:0007669"/>
    <property type="project" value="InterPro"/>
</dbReference>
<evidence type="ECO:0000256" key="4">
    <source>
        <dbReference type="ARBA" id="ARBA00022692"/>
    </source>
</evidence>
<keyword evidence="7 13" id="KW-1133">Transmembrane helix</keyword>
<evidence type="ECO:0000313" key="16">
    <source>
        <dbReference type="Proteomes" id="UP000728185"/>
    </source>
</evidence>
<accession>A0A8E0S4T8</accession>
<feature type="transmembrane region" description="Helical" evidence="13">
    <location>
        <begin position="50"/>
        <end position="70"/>
    </location>
</feature>
<evidence type="ECO:0000256" key="6">
    <source>
        <dbReference type="ARBA" id="ARBA00022824"/>
    </source>
</evidence>
<evidence type="ECO:0000256" key="9">
    <source>
        <dbReference type="ARBA" id="ARBA00032607"/>
    </source>
</evidence>
<protein>
    <recommendedName>
        <fullName evidence="12">CAAX prenyl protease 2</fullName>
        <ecNumber evidence="11">3.4.26.1</ecNumber>
    </recommendedName>
    <alternativeName>
        <fullName evidence="9">Farnesylated proteins-converting enzyme 2</fullName>
    </alternativeName>
</protein>
<reference evidence="15" key="1">
    <citation type="submission" date="2019-05" db="EMBL/GenBank/DDBJ databases">
        <title>Annotation for the trematode Fasciolopsis buski.</title>
        <authorList>
            <person name="Choi Y.-J."/>
        </authorList>
    </citation>
    <scope>NUCLEOTIDE SEQUENCE</scope>
    <source>
        <strain evidence="15">HT</strain>
        <tissue evidence="15">Whole worm</tissue>
    </source>
</reference>
<dbReference type="Proteomes" id="UP000728185">
    <property type="component" value="Unassembled WGS sequence"/>
</dbReference>
<evidence type="ECO:0000256" key="5">
    <source>
        <dbReference type="ARBA" id="ARBA00022801"/>
    </source>
</evidence>
<feature type="transmembrane region" description="Helical" evidence="13">
    <location>
        <begin position="143"/>
        <end position="165"/>
    </location>
</feature>
<comment type="caution">
    <text evidence="15">The sequence shown here is derived from an EMBL/GenBank/DDBJ whole genome shotgun (WGS) entry which is preliminary data.</text>
</comment>
<comment type="subcellular location">
    <subcellularLocation>
        <location evidence="1">Endoplasmic reticulum membrane</location>
        <topology evidence="1">Multi-pass membrane protein</topology>
    </subcellularLocation>
</comment>
<evidence type="ECO:0000256" key="13">
    <source>
        <dbReference type="SAM" id="Phobius"/>
    </source>
</evidence>
<sequence length="184" mass="20702">MEYRFHFSSESLLVSVPSNQGWIVVRNLVVAPLAEEFVFRAAVMFHMKSIFRSCQTLCLVSPLFFSLAHFHHVYGEIKHGKSFQSAVSSAVFQVCYTTVFGIYSGFLMLRTGNVISAILAHSICNCFGLPDPLGAIERGRQRWGLIGLLLAIATHLIGLALWYRFLYLATSPFWFGNLLGQCTW</sequence>
<comment type="catalytic activity">
    <reaction evidence="10">
        <text>Hydrolyzes the peptide bond -P2-(S-farnesyl or geranylgeranyl)C-P1'-P2'-P3'-COOH where P1' and P2' are amino acids with aliphatic sidechains and P3' is any C-terminal residue.</text>
        <dbReference type="EC" id="3.4.26.1"/>
    </reaction>
</comment>
<evidence type="ECO:0000259" key="14">
    <source>
        <dbReference type="Pfam" id="PF02517"/>
    </source>
</evidence>
<keyword evidence="6" id="KW-0256">Endoplasmic reticulum</keyword>
<dbReference type="EC" id="3.4.26.1" evidence="11"/>
<dbReference type="GO" id="GO:0004222">
    <property type="term" value="F:metalloendopeptidase activity"/>
    <property type="evidence" value="ECO:0007669"/>
    <property type="project" value="InterPro"/>
</dbReference>
<proteinExistence type="inferred from homology"/>
<keyword evidence="4 13" id="KW-0812">Transmembrane</keyword>
<evidence type="ECO:0000256" key="11">
    <source>
        <dbReference type="ARBA" id="ARBA00049729"/>
    </source>
</evidence>
<evidence type="ECO:0000256" key="3">
    <source>
        <dbReference type="ARBA" id="ARBA00022670"/>
    </source>
</evidence>
<evidence type="ECO:0000256" key="8">
    <source>
        <dbReference type="ARBA" id="ARBA00023136"/>
    </source>
</evidence>
<evidence type="ECO:0000256" key="10">
    <source>
        <dbReference type="ARBA" id="ARBA00047280"/>
    </source>
</evidence>
<dbReference type="InterPro" id="IPR003675">
    <property type="entry name" value="Rce1/LyrA-like_dom"/>
</dbReference>
<dbReference type="PANTHER" id="PTHR13046">
    <property type="entry name" value="PROTEASE U48 CAAX PRENYL PROTEASE RCE1"/>
    <property type="match status" value="1"/>
</dbReference>
<dbReference type="EMBL" id="LUCM01003203">
    <property type="protein sequence ID" value="KAA0196197.1"/>
    <property type="molecule type" value="Genomic_DNA"/>
</dbReference>
<evidence type="ECO:0000256" key="12">
    <source>
        <dbReference type="ARBA" id="ARBA00049763"/>
    </source>
</evidence>
<dbReference type="AlphaFoldDB" id="A0A8E0S4T8"/>
<name>A0A8E0S4T8_9TREM</name>
<keyword evidence="8 13" id="KW-0472">Membrane</keyword>
<feature type="transmembrane region" description="Helical" evidence="13">
    <location>
        <begin position="90"/>
        <end position="109"/>
    </location>
</feature>
<dbReference type="GO" id="GO:0005789">
    <property type="term" value="C:endoplasmic reticulum membrane"/>
    <property type="evidence" value="ECO:0007669"/>
    <property type="project" value="UniProtKB-SubCell"/>
</dbReference>
<dbReference type="Pfam" id="PF02517">
    <property type="entry name" value="Rce1-like"/>
    <property type="match status" value="1"/>
</dbReference>
<feature type="domain" description="CAAX prenyl protease 2/Lysostaphin resistance protein A-like" evidence="14">
    <location>
        <begin position="19"/>
        <end position="127"/>
    </location>
</feature>
<keyword evidence="3" id="KW-0645">Protease</keyword>
<dbReference type="PANTHER" id="PTHR13046:SF0">
    <property type="entry name" value="CAAX PRENYL PROTEASE 2"/>
    <property type="match status" value="1"/>
</dbReference>
<evidence type="ECO:0000256" key="1">
    <source>
        <dbReference type="ARBA" id="ARBA00004477"/>
    </source>
</evidence>
<dbReference type="InterPro" id="IPR039731">
    <property type="entry name" value="Rce1"/>
</dbReference>
<dbReference type="OrthoDB" id="271604at2759"/>
<keyword evidence="16" id="KW-1185">Reference proteome</keyword>
<gene>
    <name evidence="15" type="ORF">FBUS_09955</name>
</gene>
<organism evidence="15 16">
    <name type="scientific">Fasciolopsis buskii</name>
    <dbReference type="NCBI Taxonomy" id="27845"/>
    <lineage>
        <taxon>Eukaryota</taxon>
        <taxon>Metazoa</taxon>
        <taxon>Spiralia</taxon>
        <taxon>Lophotrochozoa</taxon>
        <taxon>Platyhelminthes</taxon>
        <taxon>Trematoda</taxon>
        <taxon>Digenea</taxon>
        <taxon>Plagiorchiida</taxon>
        <taxon>Echinostomata</taxon>
        <taxon>Echinostomatoidea</taxon>
        <taxon>Fasciolidae</taxon>
        <taxon>Fasciolopsis</taxon>
    </lineage>
</organism>